<protein>
    <recommendedName>
        <fullName evidence="3">Thioredoxin domain-containing protein</fullName>
    </recommendedName>
</protein>
<reference evidence="4 5" key="1">
    <citation type="submission" date="2021-11" db="EMBL/GenBank/DDBJ databases">
        <authorList>
            <person name="Islam A."/>
            <person name="Islam S."/>
            <person name="Flora M.S."/>
            <person name="Rahman M."/>
            <person name="Ziaur R.M."/>
            <person name="Epstein J.H."/>
            <person name="Hassan M."/>
            <person name="Klassen M."/>
            <person name="Woodard K."/>
            <person name="Webb A."/>
            <person name="Webby R.J."/>
            <person name="El Zowalaty M.E."/>
        </authorList>
    </citation>
    <scope>NUCLEOTIDE SEQUENCE [LARGE SCALE GENOMIC DNA]</scope>
    <source>
        <strain evidence="4">Pbs1</strain>
    </source>
</reference>
<comment type="similarity">
    <text evidence="1">Belongs to the thioredoxin family.</text>
</comment>
<keyword evidence="5" id="KW-1185">Reference proteome</keyword>
<dbReference type="Proteomes" id="UP001158986">
    <property type="component" value="Unassembled WGS sequence"/>
</dbReference>
<dbReference type="Gene3D" id="3.40.30.10">
    <property type="entry name" value="Glutaredoxin"/>
    <property type="match status" value="2"/>
</dbReference>
<feature type="domain" description="Thioredoxin" evidence="3">
    <location>
        <begin position="310"/>
        <end position="391"/>
    </location>
</feature>
<evidence type="ECO:0000259" key="3">
    <source>
        <dbReference type="Pfam" id="PF06110"/>
    </source>
</evidence>
<accession>A0ABN8CM34</accession>
<feature type="transmembrane region" description="Helical" evidence="2">
    <location>
        <begin position="16"/>
        <end position="34"/>
    </location>
</feature>
<dbReference type="PANTHER" id="PTHR12452">
    <property type="entry name" value="42-9-9 PROTEIN-RELATED"/>
    <property type="match status" value="1"/>
</dbReference>
<keyword evidence="2" id="KW-0472">Membrane</keyword>
<dbReference type="InterPro" id="IPR010357">
    <property type="entry name" value="TXNDC17_dom"/>
</dbReference>
<dbReference type="PANTHER" id="PTHR12452:SF0">
    <property type="entry name" value="THIOREDOXIN DOMAIN-CONTAINING PROTEIN 17"/>
    <property type="match status" value="1"/>
</dbReference>
<dbReference type="Pfam" id="PF06110">
    <property type="entry name" value="TXD17-like_Trx"/>
    <property type="match status" value="2"/>
</dbReference>
<name>A0ABN8CM34_9STRA</name>
<proteinExistence type="inferred from homology"/>
<dbReference type="InterPro" id="IPR045108">
    <property type="entry name" value="TXNDC17-like"/>
</dbReference>
<evidence type="ECO:0000256" key="2">
    <source>
        <dbReference type="SAM" id="Phobius"/>
    </source>
</evidence>
<evidence type="ECO:0000313" key="4">
    <source>
        <dbReference type="EMBL" id="CAH0513204.1"/>
    </source>
</evidence>
<evidence type="ECO:0000313" key="5">
    <source>
        <dbReference type="Proteomes" id="UP001158986"/>
    </source>
</evidence>
<keyword evidence="2" id="KW-1133">Transmembrane helix</keyword>
<feature type="domain" description="Thioredoxin" evidence="3">
    <location>
        <begin position="441"/>
        <end position="540"/>
    </location>
</feature>
<dbReference type="EMBL" id="CAKLCB010000001">
    <property type="protein sequence ID" value="CAH0513204.1"/>
    <property type="molecule type" value="Genomic_DNA"/>
</dbReference>
<evidence type="ECO:0000256" key="1">
    <source>
        <dbReference type="ARBA" id="ARBA00008987"/>
    </source>
</evidence>
<comment type="caution">
    <text evidence="4">The sequence shown here is derived from an EMBL/GenBank/DDBJ whole genome shotgun (WGS) entry which is preliminary data.</text>
</comment>
<sequence length="572" mass="65600">MGIKDRHQKLWLRRNAWLLAIATFVVMIYGVTIVRTTTWAHTFGVKQNEERASNSGQMVRDNNAMKKTMELDALRGEHAQAEAEKPMEETAENGRKQLMKKEGEQETVAGVNIHDAHTAVTTGLRVHLMDKAENMVLPNDDTFSLDDSGHNLVDEAIANTVEGLVNTEKPKKDDKWTVIKTNSVADQTNDGDRRTDDAVKVPSTMDYKGPIPLTTLLTSTGNGSDHLRTGVDKLPGAEQAHNTMLPVSSGSAMMQNTQIQPSVFMSRRFDKSRLALKTSTISIPFEKRHHVLVGYNATMEYLQVYTKPADSQEELFLFFTCSYSKDDWTPNCARARKKVYDTFATSPSTNRLVTICAGPRDEWINGRNAFTNDDDLRLKAIPTLMRWDGSVSGSLRSTWGVLVDKSILYEPLLRYLFRNIDIHDKLLGKPEVATKEIVTLRGYAQYREYMSRYASDQTPYPMYLMMVSGRLQHNNRLWCPWCRQSEMPMEYAFYAYAPTNAKLIIVETYNKSSEWRNREENEFKKDHQLRIKGVPWFYRIYPGPSRESLFYQQVTKKFYLLEPLQQVFEESV</sequence>
<organism evidence="4 5">
    <name type="scientific">Peronospora belbahrii</name>
    <dbReference type="NCBI Taxonomy" id="622444"/>
    <lineage>
        <taxon>Eukaryota</taxon>
        <taxon>Sar</taxon>
        <taxon>Stramenopiles</taxon>
        <taxon>Oomycota</taxon>
        <taxon>Peronosporomycetes</taxon>
        <taxon>Peronosporales</taxon>
        <taxon>Peronosporaceae</taxon>
        <taxon>Peronospora</taxon>
    </lineage>
</organism>
<keyword evidence="2" id="KW-0812">Transmembrane</keyword>
<gene>
    <name evidence="4" type="ORF">PBS001_LOCUS22</name>
</gene>